<dbReference type="AlphaFoldDB" id="M1WCD6"/>
<dbReference type="HOGENOM" id="CLU_2527277_0_0_1"/>
<evidence type="ECO:0000313" key="2">
    <source>
        <dbReference type="Proteomes" id="UP000016801"/>
    </source>
</evidence>
<gene>
    <name evidence="1" type="ORF">CPUR_05396</name>
</gene>
<evidence type="ECO:0000313" key="1">
    <source>
        <dbReference type="EMBL" id="CCE31543.1"/>
    </source>
</evidence>
<name>M1WCD6_CLAP2</name>
<organism evidence="1 2">
    <name type="scientific">Claviceps purpurea (strain 20.1)</name>
    <name type="common">Ergot fungus</name>
    <name type="synonym">Sphacelia segetum</name>
    <dbReference type="NCBI Taxonomy" id="1111077"/>
    <lineage>
        <taxon>Eukaryota</taxon>
        <taxon>Fungi</taxon>
        <taxon>Dikarya</taxon>
        <taxon>Ascomycota</taxon>
        <taxon>Pezizomycotina</taxon>
        <taxon>Sordariomycetes</taxon>
        <taxon>Hypocreomycetidae</taxon>
        <taxon>Hypocreales</taxon>
        <taxon>Clavicipitaceae</taxon>
        <taxon>Claviceps</taxon>
    </lineage>
</organism>
<proteinExistence type="predicted"/>
<dbReference type="VEuPathDB" id="FungiDB:CPUR_05396"/>
<sequence length="84" mass="9355">MVGASKPLVERHAVQPPCMMQLVSCDTLMITEYTTRTSCDASHGLMTCRPQQRYHSMQIERTDKPSLAGWLQLAFPGDAHSTGF</sequence>
<dbReference type="EMBL" id="CAGA01000032">
    <property type="protein sequence ID" value="CCE31543.1"/>
    <property type="molecule type" value="Genomic_DNA"/>
</dbReference>
<accession>M1WCD6</accession>
<reference evidence="1 2" key="1">
    <citation type="journal article" date="2013" name="PLoS Genet.">
        <title>Plant-symbiotic fungi as chemical engineers: Multi-genome analysis of the Clavicipitaceae reveals dynamics of alkaloid loci.</title>
        <authorList>
            <person name="Schardl C.L."/>
            <person name="Young C.A."/>
            <person name="Hesse U."/>
            <person name="Amyotte S.G."/>
            <person name="Andreeva K."/>
            <person name="Calie P.J."/>
            <person name="Fleetwood D.J."/>
            <person name="Haws D.C."/>
            <person name="Moore N."/>
            <person name="Oeser B."/>
            <person name="Panaccione D.G."/>
            <person name="Schweri K.K."/>
            <person name="Voisey C.R."/>
            <person name="Farman M.L."/>
            <person name="Jaromczyk J.W."/>
            <person name="Roe B.A."/>
            <person name="O'Sullivan D.M."/>
            <person name="Scott B."/>
            <person name="Tudzynski P."/>
            <person name="An Z."/>
            <person name="Arnaoudova E.G."/>
            <person name="Bullock C.T."/>
            <person name="Charlton N.D."/>
            <person name="Chen L."/>
            <person name="Cox M."/>
            <person name="Dinkins R.D."/>
            <person name="Florea S."/>
            <person name="Glenn A.E."/>
            <person name="Gordon A."/>
            <person name="Gueldener U."/>
            <person name="Harris D.R."/>
            <person name="Hollin W."/>
            <person name="Jaromczyk J."/>
            <person name="Johnson R.D."/>
            <person name="Khan A.K."/>
            <person name="Leistner E."/>
            <person name="Leuchtmann A."/>
            <person name="Li C."/>
            <person name="Liu J."/>
            <person name="Liu J."/>
            <person name="Liu M."/>
            <person name="Mace W."/>
            <person name="Machado C."/>
            <person name="Nagabhyru P."/>
            <person name="Pan J."/>
            <person name="Schmid J."/>
            <person name="Sugawara K."/>
            <person name="Steiner U."/>
            <person name="Takach J.E."/>
            <person name="Tanaka E."/>
            <person name="Webb J.S."/>
            <person name="Wilson E.V."/>
            <person name="Wiseman J.L."/>
            <person name="Yoshida R."/>
            <person name="Zeng Z."/>
        </authorList>
    </citation>
    <scope>NUCLEOTIDE SEQUENCE [LARGE SCALE GENOMIC DNA]</scope>
    <source>
        <strain evidence="1 2">20.1</strain>
    </source>
</reference>
<protein>
    <submittedName>
        <fullName evidence="1">Uncharacterized protein</fullName>
    </submittedName>
</protein>
<comment type="caution">
    <text evidence="1">The sequence shown here is derived from an EMBL/GenBank/DDBJ whole genome shotgun (WGS) entry which is preliminary data.</text>
</comment>
<keyword evidence="2" id="KW-1185">Reference proteome</keyword>
<dbReference type="Proteomes" id="UP000016801">
    <property type="component" value="Unassembled WGS sequence"/>
</dbReference>